<comment type="caution">
    <text evidence="3">The sequence shown here is derived from an EMBL/GenBank/DDBJ whole genome shotgun (WGS) entry which is preliminary data.</text>
</comment>
<dbReference type="EMBL" id="WTYM01000033">
    <property type="protein sequence ID" value="MXO59217.1"/>
    <property type="molecule type" value="Genomic_DNA"/>
</dbReference>
<proteinExistence type="predicted"/>
<dbReference type="InterPro" id="IPR036761">
    <property type="entry name" value="TTHA0802/YceI-like_sf"/>
</dbReference>
<gene>
    <name evidence="3" type="ORF">GRI89_06655</name>
</gene>
<evidence type="ECO:0000256" key="1">
    <source>
        <dbReference type="SAM" id="SignalP"/>
    </source>
</evidence>
<dbReference type="Proteomes" id="UP000433652">
    <property type="component" value="Unassembled WGS sequence"/>
</dbReference>
<dbReference type="SMART" id="SM00867">
    <property type="entry name" value="YceI"/>
    <property type="match status" value="1"/>
</dbReference>
<keyword evidence="1" id="KW-0732">Signal</keyword>
<feature type="domain" description="Lipid/polyisoprenoid-binding YceI-like" evidence="2">
    <location>
        <begin position="39"/>
        <end position="198"/>
    </location>
</feature>
<organism evidence="3 4">
    <name type="scientific">Croceibacterium salegens</name>
    <dbReference type="NCBI Taxonomy" id="1737568"/>
    <lineage>
        <taxon>Bacteria</taxon>
        <taxon>Pseudomonadati</taxon>
        <taxon>Pseudomonadota</taxon>
        <taxon>Alphaproteobacteria</taxon>
        <taxon>Sphingomonadales</taxon>
        <taxon>Erythrobacteraceae</taxon>
        <taxon>Croceibacterium</taxon>
    </lineage>
</organism>
<evidence type="ECO:0000259" key="2">
    <source>
        <dbReference type="SMART" id="SM00867"/>
    </source>
</evidence>
<dbReference type="SUPFAM" id="SSF101874">
    <property type="entry name" value="YceI-like"/>
    <property type="match status" value="1"/>
</dbReference>
<dbReference type="InterPro" id="IPR007372">
    <property type="entry name" value="Lipid/polyisoprenoid-bd_YceI"/>
</dbReference>
<accession>A0A6I4SVZ3</accession>
<dbReference type="PANTHER" id="PTHR34406">
    <property type="entry name" value="PROTEIN YCEI"/>
    <property type="match status" value="1"/>
</dbReference>
<name>A0A6I4SVZ3_9SPHN</name>
<dbReference type="Pfam" id="PF04264">
    <property type="entry name" value="YceI"/>
    <property type="match status" value="1"/>
</dbReference>
<evidence type="ECO:0000313" key="4">
    <source>
        <dbReference type="Proteomes" id="UP000433652"/>
    </source>
</evidence>
<dbReference type="RefSeq" id="WP_159793424.1">
    <property type="nucleotide sequence ID" value="NZ_WTYM01000033.1"/>
</dbReference>
<feature type="chain" id="PRO_5026106823" description="Lipid/polyisoprenoid-binding YceI-like domain-containing protein" evidence="1">
    <location>
        <begin position="33"/>
        <end position="198"/>
    </location>
</feature>
<dbReference type="PANTHER" id="PTHR34406:SF1">
    <property type="entry name" value="PROTEIN YCEI"/>
    <property type="match status" value="1"/>
</dbReference>
<dbReference type="AlphaFoldDB" id="A0A6I4SVZ3"/>
<evidence type="ECO:0000313" key="3">
    <source>
        <dbReference type="EMBL" id="MXO59217.1"/>
    </source>
</evidence>
<feature type="signal peptide" evidence="1">
    <location>
        <begin position="1"/>
        <end position="32"/>
    </location>
</feature>
<keyword evidence="4" id="KW-1185">Reference proteome</keyword>
<dbReference type="OrthoDB" id="1247465at2"/>
<dbReference type="Gene3D" id="2.40.128.110">
    <property type="entry name" value="Lipid/polyisoprenoid-binding, YceI-like"/>
    <property type="match status" value="1"/>
</dbReference>
<reference evidence="3 4" key="1">
    <citation type="submission" date="2019-12" db="EMBL/GenBank/DDBJ databases">
        <title>Genomic-based taxomic classification of the family Erythrobacteraceae.</title>
        <authorList>
            <person name="Xu L."/>
        </authorList>
    </citation>
    <scope>NUCLEOTIDE SEQUENCE [LARGE SCALE GENOMIC DNA]</scope>
    <source>
        <strain evidence="3 4">MCCC 1K01500</strain>
    </source>
</reference>
<protein>
    <recommendedName>
        <fullName evidence="2">Lipid/polyisoprenoid-binding YceI-like domain-containing protein</fullName>
    </recommendedName>
</protein>
<sequence length="198" mass="20260">MTRTRTLAASALALAGMAAVPFAFTASEPAVAASSSAPTWAIQPGGELAFAIANDGRDISGGFAKWGGTINFNADAPGDAAIKIEIDLVSASVGDDFNDSLLQGDEFFDTAVNPTATFSSTSVESLPDGRFVAHGELSLHGMSMAQDIEFRLSGSGAQRHVEGQASIDRVAYAIGMGSHGGGLDPTVGVTFAFDATRE</sequence>